<dbReference type="Gene3D" id="3.80.10.10">
    <property type="entry name" value="Ribonuclease Inhibitor"/>
    <property type="match status" value="1"/>
</dbReference>
<sequence length="442" mass="50987">MTRKLRKRFGRGIHSLFIKWTWRLLPLSSATTSSSPEPFIVENQLPNELIQCILDHLYCDTPTLLNCALVARFWAVPSQRGIFREIVLKFPHFGVFESARSMKTKYRLFTRSFRKIDATLANPRLASYVQSLKLYNFGFYSSGEAIVDSLHAAAARIVHRLSKVNKVQLSAPSLTQVYLSDFSLFTLAELSSLLGHATHLKVLHVEKDRHSRDGLSILQSPVEESGAPQSIQLDQLGFGRYFARFDLLLTWLQQDWCPFDVRNVRVLRIGPSPEASEMVRYLGRNLRELELLAERGGLPWPINDFLEHIPNLHSLTLHIIANIRYTEALFEPLRLPNPDGTRFSLQHLTVNFMFYSAGTFLDHQNLCEQWAVLDAMLERPEFPLLEMVHIRLIEDKSYTIPDEYRELYRRTFSSLERSGKLMVSRLKIATTASFLEEYLTGR</sequence>
<organism evidence="2 3">
    <name type="scientific">Gymnopus androsaceus JB14</name>
    <dbReference type="NCBI Taxonomy" id="1447944"/>
    <lineage>
        <taxon>Eukaryota</taxon>
        <taxon>Fungi</taxon>
        <taxon>Dikarya</taxon>
        <taxon>Basidiomycota</taxon>
        <taxon>Agaricomycotina</taxon>
        <taxon>Agaricomycetes</taxon>
        <taxon>Agaricomycetidae</taxon>
        <taxon>Agaricales</taxon>
        <taxon>Marasmiineae</taxon>
        <taxon>Omphalotaceae</taxon>
        <taxon>Gymnopus</taxon>
    </lineage>
</organism>
<dbReference type="InterPro" id="IPR032675">
    <property type="entry name" value="LRR_dom_sf"/>
</dbReference>
<keyword evidence="1" id="KW-0732">Signal</keyword>
<dbReference type="InterPro" id="IPR036047">
    <property type="entry name" value="F-box-like_dom_sf"/>
</dbReference>
<gene>
    <name evidence="2" type="ORF">BT96DRAFT_1023698</name>
</gene>
<accession>A0A6A4H4D4</accession>
<name>A0A6A4H4D4_9AGAR</name>
<evidence type="ECO:0000256" key="1">
    <source>
        <dbReference type="SAM" id="SignalP"/>
    </source>
</evidence>
<dbReference type="SUPFAM" id="SSF81383">
    <property type="entry name" value="F-box domain"/>
    <property type="match status" value="1"/>
</dbReference>
<evidence type="ECO:0000313" key="2">
    <source>
        <dbReference type="EMBL" id="KAE9392234.1"/>
    </source>
</evidence>
<protein>
    <recommendedName>
        <fullName evidence="4">F-box domain-containing protein</fullName>
    </recommendedName>
</protein>
<feature type="signal peptide" evidence="1">
    <location>
        <begin position="1"/>
        <end position="30"/>
    </location>
</feature>
<dbReference type="Proteomes" id="UP000799118">
    <property type="component" value="Unassembled WGS sequence"/>
</dbReference>
<proteinExistence type="predicted"/>
<dbReference type="AlphaFoldDB" id="A0A6A4H4D4"/>
<feature type="chain" id="PRO_5025503444" description="F-box domain-containing protein" evidence="1">
    <location>
        <begin position="31"/>
        <end position="442"/>
    </location>
</feature>
<dbReference type="EMBL" id="ML769601">
    <property type="protein sequence ID" value="KAE9392234.1"/>
    <property type="molecule type" value="Genomic_DNA"/>
</dbReference>
<evidence type="ECO:0000313" key="3">
    <source>
        <dbReference type="Proteomes" id="UP000799118"/>
    </source>
</evidence>
<evidence type="ECO:0008006" key="4">
    <source>
        <dbReference type="Google" id="ProtNLM"/>
    </source>
</evidence>
<keyword evidence="3" id="KW-1185">Reference proteome</keyword>
<reference evidence="2" key="1">
    <citation type="journal article" date="2019" name="Environ. Microbiol.">
        <title>Fungal ecological strategies reflected in gene transcription - a case study of two litter decomposers.</title>
        <authorList>
            <person name="Barbi F."/>
            <person name="Kohler A."/>
            <person name="Barry K."/>
            <person name="Baskaran P."/>
            <person name="Daum C."/>
            <person name="Fauchery L."/>
            <person name="Ihrmark K."/>
            <person name="Kuo A."/>
            <person name="LaButti K."/>
            <person name="Lipzen A."/>
            <person name="Morin E."/>
            <person name="Grigoriev I.V."/>
            <person name="Henrissat B."/>
            <person name="Lindahl B."/>
            <person name="Martin F."/>
        </authorList>
    </citation>
    <scope>NUCLEOTIDE SEQUENCE</scope>
    <source>
        <strain evidence="2">JB14</strain>
    </source>
</reference>